<organism evidence="2 3">
    <name type="scientific">Diatraea saccharalis</name>
    <name type="common">sugarcane borer</name>
    <dbReference type="NCBI Taxonomy" id="40085"/>
    <lineage>
        <taxon>Eukaryota</taxon>
        <taxon>Metazoa</taxon>
        <taxon>Ecdysozoa</taxon>
        <taxon>Arthropoda</taxon>
        <taxon>Hexapoda</taxon>
        <taxon>Insecta</taxon>
        <taxon>Pterygota</taxon>
        <taxon>Neoptera</taxon>
        <taxon>Endopterygota</taxon>
        <taxon>Lepidoptera</taxon>
        <taxon>Glossata</taxon>
        <taxon>Ditrysia</taxon>
        <taxon>Pyraloidea</taxon>
        <taxon>Crambidae</taxon>
        <taxon>Crambinae</taxon>
        <taxon>Diatraea</taxon>
    </lineage>
</organism>
<sequence length="483" mass="56502">MAPVIRILLPRLVQPCEEFFFGGYVYYSDLEIIIYFTNFSTEKTQFERKRCEIDNVVYGCYDKRRHYLNKKVLKRYNNIVIIDHNIEPKIKDVYLNGKQVDLADCIVILYDYEKIVNSEVKWEFDDMFSKLQSLIQNQDDQSNIMCSEPLIMCPSWLASSMFIQHIINYINIIHWAVMSVKRNRKISIKHGNLLLSILMDIFLGYLALHYLAQYKNELSTILMGMLEKLINMLYFLLKWLMGAPAGLKLNNAFNKMLGKYFSYHVQLWWLFLDVSGEKFDHILHLYYYLGYLGFTFQAAVISDMISVATFHSYCIYVYAARMFNIQVSGLIALMRFFVGRKYNPLRGSIDSCEYSNQELFVGTVAFTILLLLLPTTTMYYIVFTLFRMLSLLVQYALAKLIYILQTLPLYVVSLWLLRSPKVAGNILLEVIDSKKGSPLSIRLILFNKSIFYLVNNFCPPVEKPKKLEWASILSNILRGKQIL</sequence>
<feature type="transmembrane region" description="Helical" evidence="1">
    <location>
        <begin position="285"/>
        <end position="309"/>
    </location>
</feature>
<feature type="transmembrane region" description="Helical" evidence="1">
    <location>
        <begin position="192"/>
        <end position="212"/>
    </location>
</feature>
<gene>
    <name evidence="2" type="ORF">DIATSA_LOCUS4132</name>
</gene>
<keyword evidence="1" id="KW-0812">Transmembrane</keyword>
<feature type="transmembrane region" description="Helical" evidence="1">
    <location>
        <begin position="315"/>
        <end position="338"/>
    </location>
</feature>
<dbReference type="AlphaFoldDB" id="A0A9N9WB56"/>
<protein>
    <recommendedName>
        <fullName evidence="4">Phosphatidylinositol N-acetylglucosaminyltransferase subunit Q</fullName>
    </recommendedName>
</protein>
<accession>A0A9N9WB56</accession>
<dbReference type="OrthoDB" id="70250at2759"/>
<proteinExistence type="predicted"/>
<dbReference type="PANTHER" id="PTHR21329:SF3">
    <property type="entry name" value="PHOSPHATIDYLINOSITOL N-ACETYLGLUCOSAMINYLTRANSFERASE SUBUNIT Q"/>
    <property type="match status" value="1"/>
</dbReference>
<dbReference type="PANTHER" id="PTHR21329">
    <property type="entry name" value="PHOSPHATIDYLINOSITOL N-ACETYLGLUCOSAMINYLTRANSFERASE SUBUNIT Q-RELATED"/>
    <property type="match status" value="1"/>
</dbReference>
<dbReference type="EMBL" id="OU893346">
    <property type="protein sequence ID" value="CAG9786158.1"/>
    <property type="molecule type" value="Genomic_DNA"/>
</dbReference>
<keyword evidence="1" id="KW-0472">Membrane</keyword>
<evidence type="ECO:0000313" key="2">
    <source>
        <dbReference type="EMBL" id="CAG9786158.1"/>
    </source>
</evidence>
<dbReference type="Proteomes" id="UP001153714">
    <property type="component" value="Chromosome 15"/>
</dbReference>
<reference evidence="2" key="1">
    <citation type="submission" date="2021-12" db="EMBL/GenBank/DDBJ databases">
        <authorList>
            <person name="King R."/>
        </authorList>
    </citation>
    <scope>NUCLEOTIDE SEQUENCE</scope>
</reference>
<name>A0A9N9WB56_9NEOP</name>
<dbReference type="InterPro" id="IPR007720">
    <property type="entry name" value="PigQ/GPI1"/>
</dbReference>
<feature type="transmembrane region" description="Helical" evidence="1">
    <location>
        <begin position="359"/>
        <end position="383"/>
    </location>
</feature>
<dbReference type="GO" id="GO:0016020">
    <property type="term" value="C:membrane"/>
    <property type="evidence" value="ECO:0007669"/>
    <property type="project" value="InterPro"/>
</dbReference>
<dbReference type="GO" id="GO:0005783">
    <property type="term" value="C:endoplasmic reticulum"/>
    <property type="evidence" value="ECO:0007669"/>
    <property type="project" value="TreeGrafter"/>
</dbReference>
<keyword evidence="3" id="KW-1185">Reference proteome</keyword>
<feature type="transmembrane region" description="Helical" evidence="1">
    <location>
        <begin position="395"/>
        <end position="417"/>
    </location>
</feature>
<feature type="transmembrane region" description="Helical" evidence="1">
    <location>
        <begin position="232"/>
        <end position="249"/>
    </location>
</feature>
<feature type="transmembrane region" description="Helical" evidence="1">
    <location>
        <begin position="156"/>
        <end position="180"/>
    </location>
</feature>
<evidence type="ECO:0000313" key="3">
    <source>
        <dbReference type="Proteomes" id="UP001153714"/>
    </source>
</evidence>
<reference evidence="2" key="2">
    <citation type="submission" date="2022-10" db="EMBL/GenBank/DDBJ databases">
        <authorList>
            <consortium name="ENA_rothamsted_submissions"/>
            <consortium name="culmorum"/>
            <person name="King R."/>
        </authorList>
    </citation>
    <scope>NUCLEOTIDE SEQUENCE</scope>
</reference>
<dbReference type="Pfam" id="PF05024">
    <property type="entry name" value="Gpi1"/>
    <property type="match status" value="1"/>
</dbReference>
<evidence type="ECO:0000256" key="1">
    <source>
        <dbReference type="SAM" id="Phobius"/>
    </source>
</evidence>
<keyword evidence="1" id="KW-1133">Transmembrane helix</keyword>
<dbReference type="GO" id="GO:0006506">
    <property type="term" value="P:GPI anchor biosynthetic process"/>
    <property type="evidence" value="ECO:0007669"/>
    <property type="project" value="InterPro"/>
</dbReference>
<evidence type="ECO:0008006" key="4">
    <source>
        <dbReference type="Google" id="ProtNLM"/>
    </source>
</evidence>